<proteinExistence type="predicted"/>
<dbReference type="AlphaFoldDB" id="A0A0F9B3U7"/>
<organism evidence="1">
    <name type="scientific">marine sediment metagenome</name>
    <dbReference type="NCBI Taxonomy" id="412755"/>
    <lineage>
        <taxon>unclassified sequences</taxon>
        <taxon>metagenomes</taxon>
        <taxon>ecological metagenomes</taxon>
    </lineage>
</organism>
<accession>A0A0F9B3U7</accession>
<comment type="caution">
    <text evidence="1">The sequence shown here is derived from an EMBL/GenBank/DDBJ whole genome shotgun (WGS) entry which is preliminary data.</text>
</comment>
<evidence type="ECO:0000313" key="1">
    <source>
        <dbReference type="EMBL" id="KKL16290.1"/>
    </source>
</evidence>
<gene>
    <name evidence="1" type="ORF">LCGC14_2497050</name>
</gene>
<protein>
    <submittedName>
        <fullName evidence="1">Uncharacterized protein</fullName>
    </submittedName>
</protein>
<name>A0A0F9B3U7_9ZZZZ</name>
<dbReference type="EMBL" id="LAZR01039721">
    <property type="protein sequence ID" value="KKL16290.1"/>
    <property type="molecule type" value="Genomic_DNA"/>
</dbReference>
<sequence>MQLYKITDENGRTRAGFDNETQWGENITRKAEGKGQELCTDKVIHAYTDPYLAVFFNPIGGDYNTKTMQLWEAKGRVVVKASDKVGCKQLTTIKKIPIPILTIEQRAEIAIRCAVLVYKETSFLKWANEWLDGTDRSGAAAGAAAGAAGAAAGAAGAAEAAGAAAGAAEAAAWAAAGAAAGAAARAAWAAEAAWAARAPAWAAEAAGAAVDADPNLNIIAIIRQVVEKEG</sequence>
<reference evidence="1" key="1">
    <citation type="journal article" date="2015" name="Nature">
        <title>Complex archaea that bridge the gap between prokaryotes and eukaryotes.</title>
        <authorList>
            <person name="Spang A."/>
            <person name="Saw J.H."/>
            <person name="Jorgensen S.L."/>
            <person name="Zaremba-Niedzwiedzka K."/>
            <person name="Martijn J."/>
            <person name="Lind A.E."/>
            <person name="van Eijk R."/>
            <person name="Schleper C."/>
            <person name="Guy L."/>
            <person name="Ettema T.J."/>
        </authorList>
    </citation>
    <scope>NUCLEOTIDE SEQUENCE</scope>
</reference>